<name>A0A388TK21_9BACT</name>
<dbReference type="InterPro" id="IPR022038">
    <property type="entry name" value="Ig-like_bact"/>
</dbReference>
<dbReference type="EMBL" id="BGZP01000001">
    <property type="protein sequence ID" value="GBR77416.1"/>
    <property type="molecule type" value="Genomic_DNA"/>
</dbReference>
<accession>A0A388TK21</accession>
<evidence type="ECO:0000259" key="2">
    <source>
        <dbReference type="Pfam" id="PF07523"/>
    </source>
</evidence>
<proteinExistence type="predicted"/>
<keyword evidence="4" id="KW-1185">Reference proteome</keyword>
<protein>
    <submittedName>
        <fullName evidence="3">Bacterial Ig-like domain group 3</fullName>
    </submittedName>
</protein>
<reference evidence="3 4" key="1">
    <citation type="journal article" date="2019" name="ISME J.">
        <title>Genome analyses of uncultured TG2/ZB3 bacteria in 'Margulisbacteria' specifically attached to ectosymbiotic spirochetes of protists in the termite gut.</title>
        <authorList>
            <person name="Utami Y.D."/>
            <person name="Kuwahara H."/>
            <person name="Igai K."/>
            <person name="Murakami T."/>
            <person name="Sugaya K."/>
            <person name="Morikawa T."/>
            <person name="Nagura Y."/>
            <person name="Yuki M."/>
            <person name="Deevong P."/>
            <person name="Inoue T."/>
            <person name="Kihara K."/>
            <person name="Lo N."/>
            <person name="Yamada A."/>
            <person name="Ohkuma M."/>
            <person name="Hongoh Y."/>
        </authorList>
    </citation>
    <scope>NUCLEOTIDE SEQUENCE [LARGE SCALE GENOMIC DNA]</scope>
    <source>
        <strain evidence="3">RsDinE6-01</strain>
    </source>
</reference>
<dbReference type="Gene3D" id="2.60.40.3630">
    <property type="match status" value="3"/>
</dbReference>
<dbReference type="AlphaFoldDB" id="A0A388TK21"/>
<organism evidence="3 4">
    <name type="scientific">Candidatus Termititenax dinenymphae</name>
    <dbReference type="NCBI Taxonomy" id="2218523"/>
    <lineage>
        <taxon>Bacteria</taxon>
        <taxon>Bacillati</taxon>
        <taxon>Candidatus Margulisiibacteriota</taxon>
        <taxon>Candidatus Termititenacia</taxon>
        <taxon>Candidatus Termititenacales</taxon>
        <taxon>Candidatus Termititenacaceae</taxon>
        <taxon>Candidatus Termititenax</taxon>
    </lineage>
</organism>
<dbReference type="Proteomes" id="UP000282196">
    <property type="component" value="Unassembled WGS sequence"/>
</dbReference>
<feature type="region of interest" description="Disordered" evidence="1">
    <location>
        <begin position="1"/>
        <end position="24"/>
    </location>
</feature>
<gene>
    <name evidence="3" type="ORF">RDn1_075</name>
</gene>
<comment type="caution">
    <text evidence="3">The sequence shown here is derived from an EMBL/GenBank/DDBJ whole genome shotgun (WGS) entry which is preliminary data.</text>
</comment>
<evidence type="ECO:0000313" key="4">
    <source>
        <dbReference type="Proteomes" id="UP000282196"/>
    </source>
</evidence>
<evidence type="ECO:0000313" key="3">
    <source>
        <dbReference type="EMBL" id="GBR77416.1"/>
    </source>
</evidence>
<evidence type="ECO:0000256" key="1">
    <source>
        <dbReference type="SAM" id="MobiDB-lite"/>
    </source>
</evidence>
<sequence>MAEEEAVHPAAAELPPPPPPPPGWDVGLTSIDVTTNKTEYFVGEQIVVTVTGIYDGDIENTINITEYVEITGNDPSTAGSKTITARTGSFEESTTVLVKQAKVISLAVTKAPDKTVYYSDSDTAITLNGIEVVGTLDNASTINISIGSLQVVSGYNLTTAGQKNITIKYINTDSTIQTVDFQITVAALTGITAASDKTEYSRGTDFDAAALTVTANYSNGEHKAVQLSAVNVNYSSYNKNTAGAYTITVSYGGYSDTYTVTVTVPYVLELTINSGSNKKFILPIKQDTANDLYIDWGDGEQQHYTGNPTSYRDLTHTYPDTGDYVIKLGGSTYSTYPSGALGFGFTGSGSSGGDFDNDFNSDLNRSKLKVVSGNLVALLGDYNGSNVHMFDSTFWKCTNLTTVSAGLFSGIAGAQYMFYCTFGDCTKLTTIPAGLFSGVSNGSDQSNMFDYTFSDSGLTSIPDGLFFGINGNAYKIFYRTFLGCSNLTGNSAKTSDGRYLYEAYPNNGDDCYSGATGLSDYASIPVVWK</sequence>
<dbReference type="Pfam" id="PF07523">
    <property type="entry name" value="Big_3"/>
    <property type="match status" value="1"/>
</dbReference>
<feature type="domain" description="Ig-like" evidence="2">
    <location>
        <begin position="196"/>
        <end position="262"/>
    </location>
</feature>
<feature type="compositionally biased region" description="Pro residues" evidence="1">
    <location>
        <begin position="14"/>
        <end position="23"/>
    </location>
</feature>